<keyword evidence="7" id="KW-1185">Reference proteome</keyword>
<evidence type="ECO:0000256" key="3">
    <source>
        <dbReference type="ARBA" id="ARBA00023242"/>
    </source>
</evidence>
<dbReference type="PROSITE" id="PS50048">
    <property type="entry name" value="ZN2_CY6_FUNGAL_2"/>
    <property type="match status" value="1"/>
</dbReference>
<comment type="caution">
    <text evidence="6">The sequence shown here is derived from an EMBL/GenBank/DDBJ whole genome shotgun (WGS) entry which is preliminary data.</text>
</comment>
<dbReference type="PROSITE" id="PS00463">
    <property type="entry name" value="ZN2_CY6_FUNGAL_1"/>
    <property type="match status" value="1"/>
</dbReference>
<dbReference type="Proteomes" id="UP000696280">
    <property type="component" value="Unassembled WGS sequence"/>
</dbReference>
<dbReference type="SUPFAM" id="SSF57701">
    <property type="entry name" value="Zn2/Cys6 DNA-binding domain"/>
    <property type="match status" value="1"/>
</dbReference>
<dbReference type="GO" id="GO:0000981">
    <property type="term" value="F:DNA-binding transcription factor activity, RNA polymerase II-specific"/>
    <property type="evidence" value="ECO:0007669"/>
    <property type="project" value="InterPro"/>
</dbReference>
<dbReference type="CDD" id="cd12148">
    <property type="entry name" value="fungal_TF_MHR"/>
    <property type="match status" value="1"/>
</dbReference>
<dbReference type="EMBL" id="CAJVRL010000122">
    <property type="protein sequence ID" value="CAG8961980.1"/>
    <property type="molecule type" value="Genomic_DNA"/>
</dbReference>
<feature type="region of interest" description="Disordered" evidence="4">
    <location>
        <begin position="113"/>
        <end position="134"/>
    </location>
</feature>
<evidence type="ECO:0000256" key="2">
    <source>
        <dbReference type="ARBA" id="ARBA00022723"/>
    </source>
</evidence>
<reference evidence="6" key="1">
    <citation type="submission" date="2021-07" db="EMBL/GenBank/DDBJ databases">
        <authorList>
            <person name="Durling M."/>
        </authorList>
    </citation>
    <scope>NUCLEOTIDE SEQUENCE</scope>
</reference>
<sequence>MSSFSSAAIPLESRVPPSSQQPVTKPVRKRDKIQLSCTFCRSKKLKCDRSQPCRTCVGRGVGRSCTYVQHSPKFRSLPARVSQSSQNSQIQNKISQLEELVVSLMGSLNATKAVQQPPNSIEPTGETEQSGSHEPKVVSQESLADNFGRITLENAGTKYVDNSHWTAILDGISELKDHFVEDPVLTYELPPELQENSQETPLLLFGRKNHATKQEILAGLPPRNIADRLVAKYFNSWVMSPVLHRVTFLKEYERFWANPSQAPTMWIGLLFAIFCLSVNFQLVSQEDDLLTGNASHPAAEDAQITIQAYKEKIVQCLILAKYIKSPPYTIETLLLYLAVEHLNDRDAQIGTYILFGIVVRVSLRMGYHRDGSHTPDDLSPYQAEMRRRAWALIKGIDIAVSQQVGLPRMLREEIYDTAEPRNLMDENFDEDTLELPCSLPPTVLTPIYYITVKNTLLDVYATIMDFTAHTKKPLYSEITRLDAELCKVKENLPPPYQYKSMAQSLTDPTELLIFRITFEVTFHSAKCHLHRSFMAIGRTNLAYKSSRHECLASAIQLLLLQHTFMEEIQPGGRLSEERWKLNSMINNQFLLGTTILCLDVNRTLEDGDVVDSCRDILDEKEGRELIVNAMMKGWRAWEMLSDKSQDAKKGANALKLVLGKINQKPGGPFGALGSKNELPRYDGYLAPTPAACSSNSSLGSNDFPMYPSPGVQGSNFDMMFNFSDFDIPTDDFAWDDWDILQGIPGPETNSYMGLAFGF</sequence>
<dbReference type="InterPro" id="IPR007219">
    <property type="entry name" value="XnlR_reg_dom"/>
</dbReference>
<organism evidence="6 7">
    <name type="scientific">Hymenoscyphus fraxineus</name>
    <dbReference type="NCBI Taxonomy" id="746836"/>
    <lineage>
        <taxon>Eukaryota</taxon>
        <taxon>Fungi</taxon>
        <taxon>Dikarya</taxon>
        <taxon>Ascomycota</taxon>
        <taxon>Pezizomycotina</taxon>
        <taxon>Leotiomycetes</taxon>
        <taxon>Helotiales</taxon>
        <taxon>Helotiaceae</taxon>
        <taxon>Hymenoscyphus</taxon>
    </lineage>
</organism>
<dbReference type="InterPro" id="IPR036864">
    <property type="entry name" value="Zn2-C6_fun-type_DNA-bd_sf"/>
</dbReference>
<gene>
    <name evidence="6" type="ORF">HYFRA_00014025</name>
</gene>
<dbReference type="GO" id="GO:0003677">
    <property type="term" value="F:DNA binding"/>
    <property type="evidence" value="ECO:0007669"/>
    <property type="project" value="InterPro"/>
</dbReference>
<dbReference type="Gene3D" id="4.10.240.10">
    <property type="entry name" value="Zn(2)-C6 fungal-type DNA-binding domain"/>
    <property type="match status" value="1"/>
</dbReference>
<feature type="compositionally biased region" description="Polar residues" evidence="4">
    <location>
        <begin position="113"/>
        <end position="130"/>
    </location>
</feature>
<keyword evidence="3" id="KW-0539">Nucleus</keyword>
<dbReference type="GO" id="GO:0005634">
    <property type="term" value="C:nucleus"/>
    <property type="evidence" value="ECO:0007669"/>
    <property type="project" value="UniProtKB-SubCell"/>
</dbReference>
<evidence type="ECO:0000259" key="5">
    <source>
        <dbReference type="PROSITE" id="PS50048"/>
    </source>
</evidence>
<proteinExistence type="predicted"/>
<dbReference type="Pfam" id="PF00172">
    <property type="entry name" value="Zn_clus"/>
    <property type="match status" value="1"/>
</dbReference>
<dbReference type="GO" id="GO:0006351">
    <property type="term" value="P:DNA-templated transcription"/>
    <property type="evidence" value="ECO:0007669"/>
    <property type="project" value="InterPro"/>
</dbReference>
<dbReference type="OrthoDB" id="4934715at2759"/>
<protein>
    <recommendedName>
        <fullName evidence="5">Zn(2)-C6 fungal-type domain-containing protein</fullName>
    </recommendedName>
</protein>
<accession>A0A9N9LD20</accession>
<comment type="subcellular location">
    <subcellularLocation>
        <location evidence="1">Nucleus</location>
    </subcellularLocation>
</comment>
<name>A0A9N9LD20_9HELO</name>
<evidence type="ECO:0000313" key="7">
    <source>
        <dbReference type="Proteomes" id="UP000696280"/>
    </source>
</evidence>
<dbReference type="Pfam" id="PF04082">
    <property type="entry name" value="Fungal_trans"/>
    <property type="match status" value="1"/>
</dbReference>
<dbReference type="InterPro" id="IPR001138">
    <property type="entry name" value="Zn2Cys6_DnaBD"/>
</dbReference>
<dbReference type="PANTHER" id="PTHR31001:SF49">
    <property type="entry name" value="ZN(II)2CYS6 TRANSCRIPTION FACTOR (EUROFUNG)"/>
    <property type="match status" value="1"/>
</dbReference>
<evidence type="ECO:0000256" key="4">
    <source>
        <dbReference type="SAM" id="MobiDB-lite"/>
    </source>
</evidence>
<dbReference type="SMART" id="SM00066">
    <property type="entry name" value="GAL4"/>
    <property type="match status" value="1"/>
</dbReference>
<dbReference type="GO" id="GO:0008270">
    <property type="term" value="F:zinc ion binding"/>
    <property type="evidence" value="ECO:0007669"/>
    <property type="project" value="InterPro"/>
</dbReference>
<feature type="region of interest" description="Disordered" evidence="4">
    <location>
        <begin position="1"/>
        <end position="27"/>
    </location>
</feature>
<dbReference type="PANTHER" id="PTHR31001">
    <property type="entry name" value="UNCHARACTERIZED TRANSCRIPTIONAL REGULATORY PROTEIN"/>
    <property type="match status" value="1"/>
</dbReference>
<evidence type="ECO:0000256" key="1">
    <source>
        <dbReference type="ARBA" id="ARBA00004123"/>
    </source>
</evidence>
<dbReference type="CDD" id="cd00067">
    <property type="entry name" value="GAL4"/>
    <property type="match status" value="1"/>
</dbReference>
<keyword evidence="2" id="KW-0479">Metal-binding</keyword>
<dbReference type="InterPro" id="IPR050613">
    <property type="entry name" value="Sec_Metabolite_Reg"/>
</dbReference>
<feature type="domain" description="Zn(2)-C6 fungal-type" evidence="5">
    <location>
        <begin position="36"/>
        <end position="67"/>
    </location>
</feature>
<evidence type="ECO:0000313" key="6">
    <source>
        <dbReference type="EMBL" id="CAG8961980.1"/>
    </source>
</evidence>
<dbReference type="SMART" id="SM00906">
    <property type="entry name" value="Fungal_trans"/>
    <property type="match status" value="1"/>
</dbReference>
<dbReference type="AlphaFoldDB" id="A0A9N9LD20"/>